<dbReference type="GO" id="GO:0008374">
    <property type="term" value="F:O-acyltransferase activity"/>
    <property type="evidence" value="ECO:0007669"/>
    <property type="project" value="TreeGrafter"/>
</dbReference>
<dbReference type="Gene3D" id="2.160.10.10">
    <property type="entry name" value="Hexapeptide repeat proteins"/>
    <property type="match status" value="1"/>
</dbReference>
<dbReference type="InterPro" id="IPR018357">
    <property type="entry name" value="Hexapep_transf_CS"/>
</dbReference>
<dbReference type="SUPFAM" id="SSF51161">
    <property type="entry name" value="Trimeric LpxA-like enzymes"/>
    <property type="match status" value="1"/>
</dbReference>
<accession>A0A0C5VP77</accession>
<dbReference type="Proteomes" id="UP000032266">
    <property type="component" value="Chromosome"/>
</dbReference>
<evidence type="ECO:0000256" key="3">
    <source>
        <dbReference type="ARBA" id="ARBA00022737"/>
    </source>
</evidence>
<protein>
    <submittedName>
        <fullName evidence="5">Acetyltransferase (Isoleucine patch superfamily)</fullName>
    </submittedName>
</protein>
<dbReference type="InterPro" id="IPR011004">
    <property type="entry name" value="Trimer_LpxA-like_sf"/>
</dbReference>
<keyword evidence="4" id="KW-0012">Acyltransferase</keyword>
<evidence type="ECO:0000313" key="5">
    <source>
        <dbReference type="EMBL" id="AJQ95193.1"/>
    </source>
</evidence>
<dbReference type="PANTHER" id="PTHR23416:SF23">
    <property type="entry name" value="ACETYLTRANSFERASE C18B11.09C-RELATED"/>
    <property type="match status" value="1"/>
</dbReference>
<gene>
    <name evidence="5" type="ORF">YC6258_03157</name>
</gene>
<dbReference type="GO" id="GO:0005829">
    <property type="term" value="C:cytosol"/>
    <property type="evidence" value="ECO:0007669"/>
    <property type="project" value="TreeGrafter"/>
</dbReference>
<evidence type="ECO:0000256" key="1">
    <source>
        <dbReference type="ARBA" id="ARBA00007274"/>
    </source>
</evidence>
<keyword evidence="2 5" id="KW-0808">Transferase</keyword>
<dbReference type="Pfam" id="PF00132">
    <property type="entry name" value="Hexapep"/>
    <property type="match status" value="1"/>
</dbReference>
<reference evidence="5 6" key="1">
    <citation type="submission" date="2014-01" db="EMBL/GenBank/DDBJ databases">
        <title>Full genme sequencing of cellulolytic bacterium Gynuella sunshinyii YC6258T gen. nov., sp. nov.</title>
        <authorList>
            <person name="Khan H."/>
            <person name="Chung E.J."/>
            <person name="Chung Y.R."/>
        </authorList>
    </citation>
    <scope>NUCLEOTIDE SEQUENCE [LARGE SCALE GENOMIC DNA]</scope>
    <source>
        <strain evidence="5 6">YC6258</strain>
    </source>
</reference>
<dbReference type="PROSITE" id="PS00101">
    <property type="entry name" value="HEXAPEP_TRANSFERASES"/>
    <property type="match status" value="1"/>
</dbReference>
<comment type="similarity">
    <text evidence="1">Belongs to the transferase hexapeptide repeat family.</text>
</comment>
<dbReference type="EMBL" id="CP007142">
    <property type="protein sequence ID" value="AJQ95193.1"/>
    <property type="molecule type" value="Genomic_DNA"/>
</dbReference>
<keyword evidence="6" id="KW-1185">Reference proteome</keyword>
<dbReference type="InterPro" id="IPR051159">
    <property type="entry name" value="Hexapeptide_acetyltransf"/>
</dbReference>
<evidence type="ECO:0000256" key="4">
    <source>
        <dbReference type="ARBA" id="ARBA00023315"/>
    </source>
</evidence>
<dbReference type="KEGG" id="gsn:YC6258_03157"/>
<evidence type="ECO:0000256" key="2">
    <source>
        <dbReference type="ARBA" id="ARBA00022679"/>
    </source>
</evidence>
<proteinExistence type="inferred from homology"/>
<organism evidence="5 6">
    <name type="scientific">Gynuella sunshinyii YC6258</name>
    <dbReference type="NCBI Taxonomy" id="1445510"/>
    <lineage>
        <taxon>Bacteria</taxon>
        <taxon>Pseudomonadati</taxon>
        <taxon>Pseudomonadota</taxon>
        <taxon>Gammaproteobacteria</taxon>
        <taxon>Oceanospirillales</taxon>
        <taxon>Saccharospirillaceae</taxon>
        <taxon>Gynuella</taxon>
    </lineage>
</organism>
<dbReference type="InterPro" id="IPR001451">
    <property type="entry name" value="Hexapep"/>
</dbReference>
<name>A0A0C5VP77_9GAMM</name>
<sequence length="58" mass="5728">MPINIGNNVWIGANAVILPGVCIEDNAVVAAGAVVTQDVSAGTLVAGVPAIMKKALIS</sequence>
<dbReference type="STRING" id="1445510.YC6258_03157"/>
<evidence type="ECO:0000313" key="6">
    <source>
        <dbReference type="Proteomes" id="UP000032266"/>
    </source>
</evidence>
<dbReference type="HOGENOM" id="CLU_051638_7_6_6"/>
<keyword evidence="3" id="KW-0677">Repeat</keyword>
<dbReference type="AlphaFoldDB" id="A0A0C5VP77"/>
<dbReference type="PANTHER" id="PTHR23416">
    <property type="entry name" value="SIALIC ACID SYNTHASE-RELATED"/>
    <property type="match status" value="1"/>
</dbReference>